<evidence type="ECO:0000256" key="7">
    <source>
        <dbReference type="ARBA" id="ARBA00022801"/>
    </source>
</evidence>
<evidence type="ECO:0000256" key="8">
    <source>
        <dbReference type="ARBA" id="ARBA00023043"/>
    </source>
</evidence>
<reference evidence="15" key="1">
    <citation type="journal article" date="2023" name="bioRxiv">
        <title>Scaffold-level genome assemblies of two parasitoid biocontrol wasps reveal the parthenogenesis mechanism and an associated novel virus.</title>
        <authorList>
            <person name="Inwood S."/>
            <person name="Skelly J."/>
            <person name="Guhlin J."/>
            <person name="Harrop T."/>
            <person name="Goldson S."/>
            <person name="Dearden P."/>
        </authorList>
    </citation>
    <scope>NUCLEOTIDE SEQUENCE</scope>
    <source>
        <strain evidence="15">Lincoln</strain>
        <tissue evidence="15">Whole body</tissue>
    </source>
</reference>
<dbReference type="PANTHER" id="PTHR16036:SF2">
    <property type="entry name" value="TRNA ENDONUCLEASE ANKZF1"/>
    <property type="match status" value="1"/>
</dbReference>
<dbReference type="EMBL" id="JAQQBR010001833">
    <property type="protein sequence ID" value="KAK0162626.1"/>
    <property type="molecule type" value="Genomic_DNA"/>
</dbReference>
<keyword evidence="8 10" id="KW-0040">ANK repeat</keyword>
<feature type="repeat" description="ANK" evidence="10">
    <location>
        <begin position="604"/>
        <end position="636"/>
    </location>
</feature>
<evidence type="ECO:0000256" key="1">
    <source>
        <dbReference type="ARBA" id="ARBA00004496"/>
    </source>
</evidence>
<keyword evidence="6 11" id="KW-0255">Endonuclease</keyword>
<evidence type="ECO:0000256" key="12">
    <source>
        <dbReference type="SAM" id="Coils"/>
    </source>
</evidence>
<evidence type="ECO:0000256" key="3">
    <source>
        <dbReference type="ARBA" id="ARBA00022490"/>
    </source>
</evidence>
<name>A0AA39KID9_MICHY</name>
<feature type="compositionally biased region" description="Polar residues" evidence="13">
    <location>
        <begin position="423"/>
        <end position="435"/>
    </location>
</feature>
<dbReference type="AlphaFoldDB" id="A0AA39KID9"/>
<feature type="coiled-coil region" evidence="12">
    <location>
        <begin position="680"/>
        <end position="716"/>
    </location>
</feature>
<feature type="region of interest" description="Disordered" evidence="13">
    <location>
        <begin position="407"/>
        <end position="460"/>
    </location>
</feature>
<dbReference type="PROSITE" id="PS52044">
    <property type="entry name" value="VLRF1"/>
    <property type="match status" value="1"/>
</dbReference>
<feature type="compositionally biased region" description="Low complexity" evidence="13">
    <location>
        <begin position="409"/>
        <end position="422"/>
    </location>
</feature>
<organism evidence="15 16">
    <name type="scientific">Microctonus hyperodae</name>
    <name type="common">Parasitoid wasp</name>
    <dbReference type="NCBI Taxonomy" id="165561"/>
    <lineage>
        <taxon>Eukaryota</taxon>
        <taxon>Metazoa</taxon>
        <taxon>Ecdysozoa</taxon>
        <taxon>Arthropoda</taxon>
        <taxon>Hexapoda</taxon>
        <taxon>Insecta</taxon>
        <taxon>Pterygota</taxon>
        <taxon>Neoptera</taxon>
        <taxon>Endopterygota</taxon>
        <taxon>Hymenoptera</taxon>
        <taxon>Apocrita</taxon>
        <taxon>Ichneumonoidea</taxon>
        <taxon>Braconidae</taxon>
        <taxon>Euphorinae</taxon>
        <taxon>Microctonus</taxon>
    </lineage>
</organism>
<evidence type="ECO:0000256" key="4">
    <source>
        <dbReference type="ARBA" id="ARBA00022722"/>
    </source>
</evidence>
<keyword evidence="7 11" id="KW-0378">Hydrolase</keyword>
<evidence type="ECO:0000256" key="5">
    <source>
        <dbReference type="ARBA" id="ARBA00022737"/>
    </source>
</evidence>
<dbReference type="PROSITE" id="PS50088">
    <property type="entry name" value="ANK_REPEAT"/>
    <property type="match status" value="1"/>
</dbReference>
<evidence type="ECO:0000256" key="6">
    <source>
        <dbReference type="ARBA" id="ARBA00022759"/>
    </source>
</evidence>
<reference evidence="15" key="2">
    <citation type="submission" date="2023-03" db="EMBL/GenBank/DDBJ databases">
        <authorList>
            <person name="Inwood S.N."/>
            <person name="Skelly J.G."/>
            <person name="Guhlin J."/>
            <person name="Harrop T.W.R."/>
            <person name="Goldson S.G."/>
            <person name="Dearden P.K."/>
        </authorList>
    </citation>
    <scope>NUCLEOTIDE SEQUENCE</scope>
    <source>
        <strain evidence="15">Lincoln</strain>
        <tissue evidence="15">Whole body</tissue>
    </source>
</reference>
<comment type="domain">
    <text evidence="11">The VLRF1 domain mediates binding to the 60S ribosomal subunit.</text>
</comment>
<keyword evidence="5" id="KW-0677">Repeat</keyword>
<dbReference type="InterPro" id="IPR036770">
    <property type="entry name" value="Ankyrin_rpt-contain_sf"/>
</dbReference>
<keyword evidence="9 12" id="KW-0175">Coiled coil</keyword>
<dbReference type="PANTHER" id="PTHR16036">
    <property type="entry name" value="ANKYRIN REPEAT AND ZINC FINGER DOMAIN-CONTAINING PROTEIN 1"/>
    <property type="match status" value="1"/>
</dbReference>
<evidence type="ECO:0000313" key="16">
    <source>
        <dbReference type="Proteomes" id="UP001168972"/>
    </source>
</evidence>
<dbReference type="GO" id="GO:0004519">
    <property type="term" value="F:endonuclease activity"/>
    <property type="evidence" value="ECO:0007669"/>
    <property type="project" value="UniProtKB-KW"/>
</dbReference>
<feature type="active site" evidence="11">
    <location>
        <position position="267"/>
    </location>
</feature>
<evidence type="ECO:0000259" key="14">
    <source>
        <dbReference type="PROSITE" id="PS52044"/>
    </source>
</evidence>
<dbReference type="InterPro" id="IPR013087">
    <property type="entry name" value="Znf_C2H2_type"/>
</dbReference>
<evidence type="ECO:0000256" key="9">
    <source>
        <dbReference type="ARBA" id="ARBA00023054"/>
    </source>
</evidence>
<dbReference type="Proteomes" id="UP001168972">
    <property type="component" value="Unassembled WGS sequence"/>
</dbReference>
<comment type="subcellular location">
    <subcellularLocation>
        <location evidence="1">Cytoplasm</location>
    </subcellularLocation>
</comment>
<keyword evidence="16" id="KW-1185">Reference proteome</keyword>
<dbReference type="InterPro" id="IPR047139">
    <property type="entry name" value="ANKZ1/VMS1"/>
</dbReference>
<evidence type="ECO:0000256" key="11">
    <source>
        <dbReference type="PROSITE-ProRule" id="PRU01389"/>
    </source>
</evidence>
<evidence type="ECO:0000256" key="10">
    <source>
        <dbReference type="PROSITE-ProRule" id="PRU00023"/>
    </source>
</evidence>
<dbReference type="InterPro" id="IPR002110">
    <property type="entry name" value="Ankyrin_rpt"/>
</dbReference>
<feature type="domain" description="VLRF1" evidence="14">
    <location>
        <begin position="224"/>
        <end position="368"/>
    </location>
</feature>
<dbReference type="PROSITE" id="PS00028">
    <property type="entry name" value="ZINC_FINGER_C2H2_1"/>
    <property type="match status" value="1"/>
</dbReference>
<accession>A0AA39KID9</accession>
<gene>
    <name evidence="15" type="ORF">PV327_006390</name>
</gene>
<dbReference type="GO" id="GO:0036503">
    <property type="term" value="P:ERAD pathway"/>
    <property type="evidence" value="ECO:0007669"/>
    <property type="project" value="TreeGrafter"/>
</dbReference>
<evidence type="ECO:0000313" key="15">
    <source>
        <dbReference type="EMBL" id="KAK0162626.1"/>
    </source>
</evidence>
<comment type="caution">
    <text evidence="15">The sequence shown here is derived from an EMBL/GenBank/DDBJ whole genome shotgun (WGS) entry which is preliminary data.</text>
</comment>
<keyword evidence="4 11" id="KW-0540">Nuclease</keyword>
<dbReference type="GO" id="GO:0016787">
    <property type="term" value="F:hydrolase activity"/>
    <property type="evidence" value="ECO:0007669"/>
    <property type="project" value="UniProtKB-KW"/>
</dbReference>
<sequence length="783" mass="89400">MFKIFNQEDFGKLTKGIKVAQCMRSKSSVPDSIPTTINQLDDLTVSDSLSCSFCNTNFEDQAQQRLHYKLDWHRYNLKQRLRGFKSISEDEFGILLDGDNVSSLSGMESDPENGDEADEISGTIKNPEMENKSNPTSNARNKMIEKKMKMAELMFDSSDSDNDESNIERKKTEAQRTVASRHSKVFFENADKNIFSIYRCLLHNKKEIPEIDNEIIAQALASGNNTMWTIIMLGGGHFAAAVFKDGEAIAHKTFHSYTVRAKQGSSQSSRDNRLSGGHCKSAGASLRRYNEITLLQHIQDILESWSTYILNSSLILYRAVGPQNRTVLFGGKNPPLDRNDTRLRPLPFPTKRATFNEVKRVYDILSTIEVYGSAADFTDTFPISSRQLIRKKNSKVDLPNSVLDTSIDTNVNSNVTSQNSQSDLINSKTSSQITPEKSRSHRSHIDRAKPRKSPSRPLPDIITKLAKSSSESEADCIIESNSLLNYPLIQSHCQIEFSESLLEFEDMSAKNCKQRKIRKQRKKTNKNSSVKVFPMHKALISGKSDLWRACKIGDYELLMKTWKILLDEVSKCETSHKEENSVDDCSASLSMSDVIQLINEGDEDGNTMLHLAANGHSLEILWQLLEIGIDPCKKNKKLQTAYVITTNKEVRNTFRRFMAINPNKFDYNKSQIPAPLTPEMEEEELEKKRHQRKIKREREKLKKKEFELKKKEAEEKQRFLNLPDREKRALEAERRIPHGSVVVTRCFQCGTNTTGMICFEYNSNRFCSMPCLKEHRLHNKFIL</sequence>
<dbReference type="PROSITE" id="PS50297">
    <property type="entry name" value="ANK_REP_REGION"/>
    <property type="match status" value="1"/>
</dbReference>
<protein>
    <recommendedName>
        <fullName evidence="14">VLRF1 domain-containing protein</fullName>
    </recommendedName>
</protein>
<dbReference type="InterPro" id="IPR041175">
    <property type="entry name" value="VLRF1/Vms1"/>
</dbReference>
<dbReference type="Pfam" id="PF00023">
    <property type="entry name" value="Ank"/>
    <property type="match status" value="1"/>
</dbReference>
<evidence type="ECO:0000256" key="2">
    <source>
        <dbReference type="ARBA" id="ARBA00009262"/>
    </source>
</evidence>
<dbReference type="SUPFAM" id="SSF48403">
    <property type="entry name" value="Ankyrin repeat"/>
    <property type="match status" value="1"/>
</dbReference>
<dbReference type="Gene3D" id="1.25.40.20">
    <property type="entry name" value="Ankyrin repeat-containing domain"/>
    <property type="match status" value="1"/>
</dbReference>
<dbReference type="GO" id="GO:0005737">
    <property type="term" value="C:cytoplasm"/>
    <property type="evidence" value="ECO:0007669"/>
    <property type="project" value="UniProtKB-SubCell"/>
</dbReference>
<keyword evidence="3 11" id="KW-0963">Cytoplasm</keyword>
<comment type="similarity">
    <text evidence="2 11">Belongs to the ANKZF1/VMS1 family.</text>
</comment>
<evidence type="ECO:0000256" key="13">
    <source>
        <dbReference type="SAM" id="MobiDB-lite"/>
    </source>
</evidence>
<dbReference type="Pfam" id="PF18826">
    <property type="entry name" value="bVLRF1"/>
    <property type="match status" value="1"/>
</dbReference>
<proteinExistence type="inferred from homology"/>